<proteinExistence type="predicted"/>
<protein>
    <submittedName>
        <fullName evidence="4">DUF4174 domain-containing protein</fullName>
    </submittedName>
</protein>
<evidence type="ECO:0000259" key="3">
    <source>
        <dbReference type="Pfam" id="PF13778"/>
    </source>
</evidence>
<feature type="domain" description="DUF4174" evidence="3">
    <location>
        <begin position="23"/>
        <end position="138"/>
    </location>
</feature>
<keyword evidence="5" id="KW-1185">Reference proteome</keyword>
<dbReference type="InterPro" id="IPR025232">
    <property type="entry name" value="DUF4174"/>
</dbReference>
<gene>
    <name evidence="4" type="ORF">ESY86_02505</name>
</gene>
<feature type="chain" id="PRO_5023031611" evidence="2">
    <location>
        <begin position="21"/>
        <end position="143"/>
    </location>
</feature>
<comment type="caution">
    <text evidence="4">The sequence shown here is derived from an EMBL/GenBank/DDBJ whole genome shotgun (WGS) entry which is preliminary data.</text>
</comment>
<organism evidence="4 5">
    <name type="scientific">Subsaximicrobium wynnwilliamsii</name>
    <dbReference type="NCBI Taxonomy" id="291179"/>
    <lineage>
        <taxon>Bacteria</taxon>
        <taxon>Pseudomonadati</taxon>
        <taxon>Bacteroidota</taxon>
        <taxon>Flavobacteriia</taxon>
        <taxon>Flavobacteriales</taxon>
        <taxon>Flavobacteriaceae</taxon>
        <taxon>Subsaximicrobium</taxon>
    </lineage>
</organism>
<dbReference type="RefSeq" id="WP_147084952.1">
    <property type="nucleotide sequence ID" value="NZ_VORM01000001.1"/>
</dbReference>
<feature type="signal peptide" evidence="2">
    <location>
        <begin position="1"/>
        <end position="20"/>
    </location>
</feature>
<evidence type="ECO:0000256" key="1">
    <source>
        <dbReference type="ARBA" id="ARBA00022729"/>
    </source>
</evidence>
<reference evidence="4 5" key="1">
    <citation type="submission" date="2019-08" db="EMBL/GenBank/DDBJ databases">
        <title>Genomes of Subsaximicrobium wynnwilliamsii strains.</title>
        <authorList>
            <person name="Bowman J.P."/>
        </authorList>
    </citation>
    <scope>NUCLEOTIDE SEQUENCE [LARGE SCALE GENOMIC DNA]</scope>
    <source>
        <strain evidence="4 5">2-80-2</strain>
    </source>
</reference>
<keyword evidence="1 2" id="KW-0732">Signal</keyword>
<evidence type="ECO:0000256" key="2">
    <source>
        <dbReference type="SAM" id="SignalP"/>
    </source>
</evidence>
<dbReference type="EMBL" id="VORO01000002">
    <property type="protein sequence ID" value="TXD90850.1"/>
    <property type="molecule type" value="Genomic_DNA"/>
</dbReference>
<dbReference type="OrthoDB" id="7362103at2"/>
<name>A0A5C6ZN23_9FLAO</name>
<evidence type="ECO:0000313" key="4">
    <source>
        <dbReference type="EMBL" id="TXD90850.1"/>
    </source>
</evidence>
<dbReference type="Pfam" id="PF13778">
    <property type="entry name" value="DUF4174"/>
    <property type="match status" value="1"/>
</dbReference>
<evidence type="ECO:0000313" key="5">
    <source>
        <dbReference type="Proteomes" id="UP000321578"/>
    </source>
</evidence>
<accession>A0A5C6ZN23</accession>
<dbReference type="AlphaFoldDB" id="A0A5C6ZN23"/>
<sequence length="143" mass="16785">MKLKTIILLMLISTANFMEAQDLKKHRWRQRVIIILTENRDNALFNEQVSELEKHLNGLEARKLIVYQLSPKSYKINFSEANQWIENTSLYENFSKTELPFQVLLIGLDGSIKLRQAKLLSAASLFETIDAMPMRRTEMRRKD</sequence>
<dbReference type="Proteomes" id="UP000321578">
    <property type="component" value="Unassembled WGS sequence"/>
</dbReference>